<dbReference type="GO" id="GO:0003939">
    <property type="term" value="F:L-iditol 2-dehydrogenase (NAD+) activity"/>
    <property type="evidence" value="ECO:0007669"/>
    <property type="project" value="TreeGrafter"/>
</dbReference>
<keyword evidence="4" id="KW-0862">Zinc</keyword>
<evidence type="ECO:0000313" key="14">
    <source>
        <dbReference type="EMBL" id="KJZ76871.1"/>
    </source>
</evidence>
<keyword evidence="7" id="KW-0520">NAD</keyword>
<dbReference type="Gene3D" id="3.40.50.720">
    <property type="entry name" value="NAD(P)-binding Rossmann-like Domain"/>
    <property type="match status" value="1"/>
</dbReference>
<feature type="domain" description="Alcohol dehydrogenase-like C-terminal" evidence="12">
    <location>
        <begin position="192"/>
        <end position="339"/>
    </location>
</feature>
<dbReference type="GO" id="GO:0050019">
    <property type="term" value="F:L-arabinitol 4-dehydrogenase activity"/>
    <property type="evidence" value="ECO:0007669"/>
    <property type="project" value="UniProtKB-EC"/>
</dbReference>
<evidence type="ECO:0000313" key="15">
    <source>
        <dbReference type="Proteomes" id="UP000054481"/>
    </source>
</evidence>
<dbReference type="EMBL" id="KQ030509">
    <property type="protein sequence ID" value="KJZ76871.1"/>
    <property type="molecule type" value="Genomic_DNA"/>
</dbReference>
<keyword evidence="3" id="KW-0479">Metal-binding</keyword>
<evidence type="ECO:0000256" key="8">
    <source>
        <dbReference type="ARBA" id="ARBA00037881"/>
    </source>
</evidence>
<dbReference type="Gene3D" id="3.90.180.10">
    <property type="entry name" value="Medium-chain alcohol dehydrogenases, catalytic domain"/>
    <property type="match status" value="1"/>
</dbReference>
<feature type="domain" description="Alcohol dehydrogenase-like N-terminal" evidence="13">
    <location>
        <begin position="40"/>
        <end position="154"/>
    </location>
</feature>
<comment type="similarity">
    <text evidence="2">Belongs to the zinc-containing alcohol dehydrogenase family.</text>
</comment>
<dbReference type="SUPFAM" id="SSF51735">
    <property type="entry name" value="NAD(P)-binding Rossmann-fold domains"/>
    <property type="match status" value="1"/>
</dbReference>
<protein>
    <recommendedName>
        <fullName evidence="10">L-arabinitol 4-dehydrogenase</fullName>
        <ecNumber evidence="9">1.1.1.12</ecNumber>
    </recommendedName>
</protein>
<dbReference type="EC" id="1.1.1.12" evidence="9"/>
<keyword evidence="15" id="KW-1185">Reference proteome</keyword>
<evidence type="ECO:0000259" key="12">
    <source>
        <dbReference type="Pfam" id="PF00107"/>
    </source>
</evidence>
<dbReference type="Pfam" id="PF08240">
    <property type="entry name" value="ADH_N"/>
    <property type="match status" value="1"/>
</dbReference>
<evidence type="ECO:0000256" key="4">
    <source>
        <dbReference type="ARBA" id="ARBA00022833"/>
    </source>
</evidence>
<gene>
    <name evidence="14" type="ORF">HIM_03748</name>
</gene>
<dbReference type="PANTHER" id="PTHR43161:SF4">
    <property type="entry name" value="D-XYLULOSE REDUCTASE"/>
    <property type="match status" value="1"/>
</dbReference>
<dbReference type="InterPro" id="IPR013154">
    <property type="entry name" value="ADH-like_N"/>
</dbReference>
<evidence type="ECO:0000256" key="9">
    <source>
        <dbReference type="ARBA" id="ARBA00038954"/>
    </source>
</evidence>
<evidence type="ECO:0000256" key="11">
    <source>
        <dbReference type="ARBA" id="ARBA00049317"/>
    </source>
</evidence>
<evidence type="ECO:0000259" key="13">
    <source>
        <dbReference type="Pfam" id="PF08240"/>
    </source>
</evidence>
<name>A0A0F7ZM15_9HYPO</name>
<dbReference type="Proteomes" id="UP000054481">
    <property type="component" value="Unassembled WGS sequence"/>
</dbReference>
<organism evidence="14 15">
    <name type="scientific">Hirsutella minnesotensis 3608</name>
    <dbReference type="NCBI Taxonomy" id="1043627"/>
    <lineage>
        <taxon>Eukaryota</taxon>
        <taxon>Fungi</taxon>
        <taxon>Dikarya</taxon>
        <taxon>Ascomycota</taxon>
        <taxon>Pezizomycotina</taxon>
        <taxon>Sordariomycetes</taxon>
        <taxon>Hypocreomycetidae</taxon>
        <taxon>Hypocreales</taxon>
        <taxon>Ophiocordycipitaceae</taxon>
        <taxon>Hirsutella</taxon>
    </lineage>
</organism>
<evidence type="ECO:0000256" key="3">
    <source>
        <dbReference type="ARBA" id="ARBA00022723"/>
    </source>
</evidence>
<evidence type="ECO:0000256" key="1">
    <source>
        <dbReference type="ARBA" id="ARBA00001947"/>
    </source>
</evidence>
<dbReference type="FunFam" id="3.40.50.720:FF:000068">
    <property type="entry name" value="Sorbitol dehydrogenase"/>
    <property type="match status" value="1"/>
</dbReference>
<keyword evidence="5" id="KW-0054">Arabinose catabolism</keyword>
<accession>A0A0F7ZM15</accession>
<dbReference type="InterPro" id="IPR045306">
    <property type="entry name" value="SDH-like"/>
</dbReference>
<dbReference type="PANTHER" id="PTHR43161">
    <property type="entry name" value="SORBITOL DEHYDROGENASE"/>
    <property type="match status" value="1"/>
</dbReference>
<comment type="catalytic activity">
    <reaction evidence="11">
        <text>L-arabinitol + NAD(+) = L-xylulose + NADH + H(+)</text>
        <dbReference type="Rhea" id="RHEA:16381"/>
        <dbReference type="ChEBI" id="CHEBI:15378"/>
        <dbReference type="ChEBI" id="CHEBI:17399"/>
        <dbReference type="ChEBI" id="CHEBI:18403"/>
        <dbReference type="ChEBI" id="CHEBI:57540"/>
        <dbReference type="ChEBI" id="CHEBI:57945"/>
        <dbReference type="EC" id="1.1.1.12"/>
    </reaction>
</comment>
<evidence type="ECO:0000256" key="6">
    <source>
        <dbReference type="ARBA" id="ARBA00023002"/>
    </source>
</evidence>
<dbReference type="InterPro" id="IPR036291">
    <property type="entry name" value="NAD(P)-bd_dom_sf"/>
</dbReference>
<dbReference type="CDD" id="cd05285">
    <property type="entry name" value="sorbitol_DH"/>
    <property type="match status" value="1"/>
</dbReference>
<dbReference type="AlphaFoldDB" id="A0A0F7ZM15"/>
<reference evidence="14 15" key="1">
    <citation type="journal article" date="2014" name="Genome Biol. Evol.">
        <title>Comparative genomics and transcriptomics analyses reveal divergent lifestyle features of nematode endoparasitic fungus Hirsutella minnesotensis.</title>
        <authorList>
            <person name="Lai Y."/>
            <person name="Liu K."/>
            <person name="Zhang X."/>
            <person name="Zhang X."/>
            <person name="Li K."/>
            <person name="Wang N."/>
            <person name="Shu C."/>
            <person name="Wu Y."/>
            <person name="Wang C."/>
            <person name="Bushley K.E."/>
            <person name="Xiang M."/>
            <person name="Liu X."/>
        </authorList>
    </citation>
    <scope>NUCLEOTIDE SEQUENCE [LARGE SCALE GENOMIC DNA]</scope>
    <source>
        <strain evidence="14 15">3608</strain>
    </source>
</reference>
<dbReference type="OrthoDB" id="2148442at2759"/>
<keyword evidence="5" id="KW-0119">Carbohydrate metabolism</keyword>
<evidence type="ECO:0000256" key="2">
    <source>
        <dbReference type="ARBA" id="ARBA00008072"/>
    </source>
</evidence>
<dbReference type="Pfam" id="PF00107">
    <property type="entry name" value="ADH_zinc_N"/>
    <property type="match status" value="1"/>
</dbReference>
<evidence type="ECO:0000256" key="5">
    <source>
        <dbReference type="ARBA" id="ARBA00022935"/>
    </source>
</evidence>
<dbReference type="GO" id="GO:0046872">
    <property type="term" value="F:metal ion binding"/>
    <property type="evidence" value="ECO:0007669"/>
    <property type="project" value="UniProtKB-KW"/>
</dbReference>
<keyword evidence="6" id="KW-0560">Oxidoreductase</keyword>
<comment type="pathway">
    <text evidence="8">Carbohydrate degradation; L-arabinose degradation via L-arabinitol; D-xylulose 5-phosphate from L-arabinose (fungal route): step 2/5.</text>
</comment>
<dbReference type="SUPFAM" id="SSF50129">
    <property type="entry name" value="GroES-like"/>
    <property type="match status" value="1"/>
</dbReference>
<dbReference type="GO" id="GO:0006062">
    <property type="term" value="P:sorbitol catabolic process"/>
    <property type="evidence" value="ECO:0007669"/>
    <property type="project" value="TreeGrafter"/>
</dbReference>
<evidence type="ECO:0000256" key="10">
    <source>
        <dbReference type="ARBA" id="ARBA00039783"/>
    </source>
</evidence>
<proteinExistence type="inferred from homology"/>
<dbReference type="InterPro" id="IPR011032">
    <property type="entry name" value="GroES-like_sf"/>
</dbReference>
<evidence type="ECO:0000256" key="7">
    <source>
        <dbReference type="ARBA" id="ARBA00023027"/>
    </source>
</evidence>
<comment type="cofactor">
    <cofactor evidence="1">
        <name>Zn(2+)</name>
        <dbReference type="ChEBI" id="CHEBI:29105"/>
    </cofactor>
</comment>
<sequence>MTVVASRPTVVAKSDMANPSLVVTADGQVKMEEAPIRQPGPDEVLLHIRATGICGSDIHLWHHGRIGGLTVDGDCILGHEAAAVVVKVGSNVTRVRQGDRVAIEPGVACGRCFLCVGGRYNLCEQVAFSGVYPDHGTIQRYKTHPASHVHKLPDSISFKTAALMEPLSVALHALRTSPVSLGTPVAVFGAGPIGLLAMAAARASGAHPIVITDIDASRLAFANKFEPTCLTYQVQASDEPAESGAKIRALFERQGQVGDDDGSHSEYDMPQLVLECTGIESSIATAAYTVRRGGCINVVGVSPRITIDQVPFMHLSLAEIKLLFINRYHDTWPAAVRAVEGDLIAQSKLESLVTHQYALEDAVGAMQLVGGSARKDAVTTVVKVQIVDDAVDFALE</sequence>
<dbReference type="InterPro" id="IPR013149">
    <property type="entry name" value="ADH-like_C"/>
</dbReference>
<dbReference type="GO" id="GO:0019568">
    <property type="term" value="P:arabinose catabolic process"/>
    <property type="evidence" value="ECO:0007669"/>
    <property type="project" value="UniProtKB-KW"/>
</dbReference>